<sequence>MKGYRDWKHGAEKDKGFHKHASSKEHLTCLARWKEHQMRIDSGKEISTLLNSDQLGRNRYYLSALFDVVGFLAENQLPFRGSCDAFDDMAEDGSGLFLSLLNYTVKKDPTLSEIIKHIPRNARYTSPDLQNELISIMSNVVTDAIVQEILLEAYCFGAVQRRATKGGQDIYQVSAIIKYYKEIISLLSEIDTERTYGDEVRMEAIGLLREISQPAFMIIAHFVKKVLMLLDGPNKLLQSEDMDLLTGLELVVSAIECLSKLRCEAKFTELWDAVTDLDVTSAPSKWQLTVNKNLHQ</sequence>
<reference evidence="2 3" key="1">
    <citation type="submission" date="2018-10" db="EMBL/GenBank/DDBJ databases">
        <title>Genome assembly for a Yunnan-Guizhou Plateau 3E fish, Anabarilius grahami (Regan), and its evolutionary and genetic applications.</title>
        <authorList>
            <person name="Jiang W."/>
        </authorList>
    </citation>
    <scope>NUCLEOTIDE SEQUENCE [LARGE SCALE GENOMIC DNA]</scope>
    <source>
        <strain evidence="2">AG-KIZ</strain>
        <tissue evidence="2">Muscle</tissue>
    </source>
</reference>
<dbReference type="InterPro" id="IPR025398">
    <property type="entry name" value="DUF4371"/>
</dbReference>
<dbReference type="Proteomes" id="UP000281406">
    <property type="component" value="Unassembled WGS sequence"/>
</dbReference>
<comment type="caution">
    <text evidence="2">The sequence shown here is derived from an EMBL/GenBank/DDBJ whole genome shotgun (WGS) entry which is preliminary data.</text>
</comment>
<evidence type="ECO:0000259" key="1">
    <source>
        <dbReference type="Pfam" id="PF14291"/>
    </source>
</evidence>
<name>A0A3N0YRN8_ANAGA</name>
<organism evidence="2 3">
    <name type="scientific">Anabarilius grahami</name>
    <name type="common">Kanglang fish</name>
    <name type="synonym">Barilius grahami</name>
    <dbReference type="NCBI Taxonomy" id="495550"/>
    <lineage>
        <taxon>Eukaryota</taxon>
        <taxon>Metazoa</taxon>
        <taxon>Chordata</taxon>
        <taxon>Craniata</taxon>
        <taxon>Vertebrata</taxon>
        <taxon>Euteleostomi</taxon>
        <taxon>Actinopterygii</taxon>
        <taxon>Neopterygii</taxon>
        <taxon>Teleostei</taxon>
        <taxon>Ostariophysi</taxon>
        <taxon>Cypriniformes</taxon>
        <taxon>Xenocyprididae</taxon>
        <taxon>Xenocypridinae</taxon>
        <taxon>Xenocypridinae incertae sedis</taxon>
        <taxon>Anabarilius</taxon>
    </lineage>
</organism>
<dbReference type="OrthoDB" id="8963737at2759"/>
<evidence type="ECO:0000313" key="2">
    <source>
        <dbReference type="EMBL" id="ROL48867.1"/>
    </source>
</evidence>
<dbReference type="AlphaFoldDB" id="A0A3N0YRN8"/>
<feature type="domain" description="DUF4371" evidence="1">
    <location>
        <begin position="58"/>
        <end position="159"/>
    </location>
</feature>
<evidence type="ECO:0000313" key="3">
    <source>
        <dbReference type="Proteomes" id="UP000281406"/>
    </source>
</evidence>
<protein>
    <submittedName>
        <fullName evidence="2">Zinc finger MYM-type protein 1</fullName>
    </submittedName>
</protein>
<dbReference type="PANTHER" id="PTHR45749">
    <property type="match status" value="1"/>
</dbReference>
<accession>A0A3N0YRN8</accession>
<keyword evidence="3" id="KW-1185">Reference proteome</keyword>
<dbReference type="PANTHER" id="PTHR45749:SF37">
    <property type="entry name" value="OS05G0311600 PROTEIN"/>
    <property type="match status" value="1"/>
</dbReference>
<gene>
    <name evidence="2" type="ORF">DPX16_23220</name>
</gene>
<dbReference type="EMBL" id="RJVU01028295">
    <property type="protein sequence ID" value="ROL48867.1"/>
    <property type="molecule type" value="Genomic_DNA"/>
</dbReference>
<dbReference type="Pfam" id="PF14291">
    <property type="entry name" value="DUF4371"/>
    <property type="match status" value="1"/>
</dbReference>
<proteinExistence type="predicted"/>